<protein>
    <submittedName>
        <fullName evidence="2">Uncharacterized protein</fullName>
    </submittedName>
</protein>
<feature type="transmembrane region" description="Helical" evidence="1">
    <location>
        <begin position="36"/>
        <end position="58"/>
    </location>
</feature>
<accession>A0ABP4FCJ7</accession>
<evidence type="ECO:0000256" key="1">
    <source>
        <dbReference type="SAM" id="Phobius"/>
    </source>
</evidence>
<feature type="transmembrane region" description="Helical" evidence="1">
    <location>
        <begin position="78"/>
        <end position="97"/>
    </location>
</feature>
<evidence type="ECO:0000313" key="3">
    <source>
        <dbReference type="Proteomes" id="UP001499979"/>
    </source>
</evidence>
<feature type="transmembrane region" description="Helical" evidence="1">
    <location>
        <begin position="6"/>
        <end position="29"/>
    </location>
</feature>
<evidence type="ECO:0000313" key="2">
    <source>
        <dbReference type="EMBL" id="GAA1166880.1"/>
    </source>
</evidence>
<organism evidence="2 3">
    <name type="scientific">Nocardioides aquiterrae</name>
    <dbReference type="NCBI Taxonomy" id="203799"/>
    <lineage>
        <taxon>Bacteria</taxon>
        <taxon>Bacillati</taxon>
        <taxon>Actinomycetota</taxon>
        <taxon>Actinomycetes</taxon>
        <taxon>Propionibacteriales</taxon>
        <taxon>Nocardioidaceae</taxon>
        <taxon>Nocardioides</taxon>
    </lineage>
</organism>
<gene>
    <name evidence="2" type="ORF">GCM10009606_49980</name>
</gene>
<comment type="caution">
    <text evidence="2">The sequence shown here is derived from an EMBL/GenBank/DDBJ whole genome shotgun (WGS) entry which is preliminary data.</text>
</comment>
<keyword evidence="1" id="KW-0472">Membrane</keyword>
<keyword evidence="1" id="KW-0812">Transmembrane</keyword>
<sequence>MQWDMGLEGLALLAAISLGFAVGAGLLVGGGRVHRLWAVLTDTVVCFGVGLLTSEGIFGWATEEDLQPNVDGLSRGEVLLSSLLTTVAVVLVMRYVARRAHGPRVHGGRHLIGRHRGQYS</sequence>
<dbReference type="RefSeq" id="WP_343911432.1">
    <property type="nucleotide sequence ID" value="NZ_BAAAJE010000041.1"/>
</dbReference>
<keyword evidence="1" id="KW-1133">Transmembrane helix</keyword>
<name>A0ABP4FCJ7_9ACTN</name>
<reference evidence="3" key="1">
    <citation type="journal article" date="2019" name="Int. J. Syst. Evol. Microbiol.">
        <title>The Global Catalogue of Microorganisms (GCM) 10K type strain sequencing project: providing services to taxonomists for standard genome sequencing and annotation.</title>
        <authorList>
            <consortium name="The Broad Institute Genomics Platform"/>
            <consortium name="The Broad Institute Genome Sequencing Center for Infectious Disease"/>
            <person name="Wu L."/>
            <person name="Ma J."/>
        </authorList>
    </citation>
    <scope>NUCLEOTIDE SEQUENCE [LARGE SCALE GENOMIC DNA]</scope>
    <source>
        <strain evidence="3">JCM 11813</strain>
    </source>
</reference>
<dbReference type="Proteomes" id="UP001499979">
    <property type="component" value="Unassembled WGS sequence"/>
</dbReference>
<dbReference type="EMBL" id="BAAAJE010000041">
    <property type="protein sequence ID" value="GAA1166880.1"/>
    <property type="molecule type" value="Genomic_DNA"/>
</dbReference>
<keyword evidence="3" id="KW-1185">Reference proteome</keyword>
<proteinExistence type="predicted"/>